<dbReference type="AlphaFoldDB" id="A0A9Q0MER5"/>
<comment type="subcellular location">
    <subcellularLocation>
        <location evidence="1">Mitochondrion membrane</location>
        <topology evidence="1">Multi-pass membrane protein</topology>
    </subcellularLocation>
</comment>
<evidence type="ECO:0000256" key="9">
    <source>
        <dbReference type="PROSITE-ProRule" id="PRU00282"/>
    </source>
</evidence>
<organism evidence="11 12">
    <name type="scientific">Blomia tropicalis</name>
    <name type="common">Mite</name>
    <dbReference type="NCBI Taxonomy" id="40697"/>
    <lineage>
        <taxon>Eukaryota</taxon>
        <taxon>Metazoa</taxon>
        <taxon>Ecdysozoa</taxon>
        <taxon>Arthropoda</taxon>
        <taxon>Chelicerata</taxon>
        <taxon>Arachnida</taxon>
        <taxon>Acari</taxon>
        <taxon>Acariformes</taxon>
        <taxon>Sarcoptiformes</taxon>
        <taxon>Astigmata</taxon>
        <taxon>Glycyphagoidea</taxon>
        <taxon>Echimyopodidae</taxon>
        <taxon>Blomia</taxon>
    </lineage>
</organism>
<evidence type="ECO:0000256" key="8">
    <source>
        <dbReference type="ARBA" id="ARBA00023136"/>
    </source>
</evidence>
<accession>A0A9Q0MER5</accession>
<keyword evidence="5" id="KW-0677">Repeat</keyword>
<keyword evidence="6" id="KW-1133">Transmembrane helix</keyword>
<evidence type="ECO:0000256" key="1">
    <source>
        <dbReference type="ARBA" id="ARBA00004225"/>
    </source>
</evidence>
<proteinExistence type="inferred from homology"/>
<reference evidence="11" key="1">
    <citation type="submission" date="2022-12" db="EMBL/GenBank/DDBJ databases">
        <title>Genome assemblies of Blomia tropicalis.</title>
        <authorList>
            <person name="Cui Y."/>
        </authorList>
    </citation>
    <scope>NUCLEOTIDE SEQUENCE</scope>
    <source>
        <tissue evidence="11">Adult mites</tissue>
    </source>
</reference>
<dbReference type="EMBL" id="JAPWDV010000001">
    <property type="protein sequence ID" value="KAJ6224626.1"/>
    <property type="molecule type" value="Genomic_DNA"/>
</dbReference>
<gene>
    <name evidence="11" type="ORF">RDWZM_003171</name>
</gene>
<name>A0A9Q0MER5_BLOTA</name>
<evidence type="ECO:0000256" key="2">
    <source>
        <dbReference type="ARBA" id="ARBA00006375"/>
    </source>
</evidence>
<dbReference type="InterPro" id="IPR023395">
    <property type="entry name" value="MCP_dom_sf"/>
</dbReference>
<feature type="repeat" description="Solcar" evidence="9">
    <location>
        <begin position="6"/>
        <end position="97"/>
    </location>
</feature>
<keyword evidence="12" id="KW-1185">Reference proteome</keyword>
<feature type="repeat" description="Solcar" evidence="9">
    <location>
        <begin position="106"/>
        <end position="196"/>
    </location>
</feature>
<dbReference type="GO" id="GO:0015227">
    <property type="term" value="F:O-acyl-L-carnitine transmembrane transporter activity"/>
    <property type="evidence" value="ECO:0007669"/>
    <property type="project" value="TreeGrafter"/>
</dbReference>
<keyword evidence="8 9" id="KW-0472">Membrane</keyword>
<evidence type="ECO:0000256" key="3">
    <source>
        <dbReference type="ARBA" id="ARBA00022448"/>
    </source>
</evidence>
<evidence type="ECO:0000256" key="10">
    <source>
        <dbReference type="RuleBase" id="RU000488"/>
    </source>
</evidence>
<sequence length="301" mass="32811">MVDAQISTTKNFFAGGFGGICLVAAGHPLDTVKVRLQTMSRPNNGQLPLYNGTFDCIGKIFSKEGMKGFYKGMATPLVGVTPMYAITFFGYSLGKKLQTPTVNGEYSHIQIYNAGMLSAIFTTPLNGPGERIKCLLQVQAANPNQSIQYRGPIDAVTKLYRTGGLRSVGRGTFATLIRDVPANGVYFMSYEMLKVKFRPKGQSDDEINPLGTFMAGGIAGMLFWVVGIPPDVIKSRLQTAPDGRYPNGIRDVFGEIIKQEGLRGLYKGATAVFLRAFPANAACFLGYELAMKFLHWLSSNQ</sequence>
<evidence type="ECO:0000256" key="5">
    <source>
        <dbReference type="ARBA" id="ARBA00022737"/>
    </source>
</evidence>
<dbReference type="Pfam" id="PF00153">
    <property type="entry name" value="Mito_carr"/>
    <property type="match status" value="3"/>
</dbReference>
<evidence type="ECO:0000256" key="4">
    <source>
        <dbReference type="ARBA" id="ARBA00022692"/>
    </source>
</evidence>
<dbReference type="GO" id="GO:0006839">
    <property type="term" value="P:mitochondrial transport"/>
    <property type="evidence" value="ECO:0007669"/>
    <property type="project" value="TreeGrafter"/>
</dbReference>
<dbReference type="InterPro" id="IPR050567">
    <property type="entry name" value="Mitochondrial_Carrier"/>
</dbReference>
<keyword evidence="7" id="KW-0496">Mitochondrion</keyword>
<feature type="repeat" description="Solcar" evidence="9">
    <location>
        <begin position="207"/>
        <end position="293"/>
    </location>
</feature>
<keyword evidence="4 9" id="KW-0812">Transmembrane</keyword>
<dbReference type="InterPro" id="IPR018108">
    <property type="entry name" value="MCP_transmembrane"/>
</dbReference>
<dbReference type="PROSITE" id="PS50920">
    <property type="entry name" value="SOLCAR"/>
    <property type="match status" value="3"/>
</dbReference>
<dbReference type="Gene3D" id="1.50.40.10">
    <property type="entry name" value="Mitochondrial carrier domain"/>
    <property type="match status" value="1"/>
</dbReference>
<dbReference type="GO" id="GO:1902603">
    <property type="term" value="P:carnitine transmembrane transport"/>
    <property type="evidence" value="ECO:0007669"/>
    <property type="project" value="TreeGrafter"/>
</dbReference>
<evidence type="ECO:0000313" key="12">
    <source>
        <dbReference type="Proteomes" id="UP001142055"/>
    </source>
</evidence>
<dbReference type="SUPFAM" id="SSF103506">
    <property type="entry name" value="Mitochondrial carrier"/>
    <property type="match status" value="1"/>
</dbReference>
<dbReference type="Proteomes" id="UP001142055">
    <property type="component" value="Chromosome 1"/>
</dbReference>
<evidence type="ECO:0000313" key="11">
    <source>
        <dbReference type="EMBL" id="KAJ6224626.1"/>
    </source>
</evidence>
<comment type="similarity">
    <text evidence="2 10">Belongs to the mitochondrial carrier (TC 2.A.29) family.</text>
</comment>
<dbReference type="OMA" id="NWAVGIP"/>
<evidence type="ECO:0000256" key="6">
    <source>
        <dbReference type="ARBA" id="ARBA00022989"/>
    </source>
</evidence>
<dbReference type="GO" id="GO:0031966">
    <property type="term" value="C:mitochondrial membrane"/>
    <property type="evidence" value="ECO:0007669"/>
    <property type="project" value="UniProtKB-SubCell"/>
</dbReference>
<keyword evidence="3 10" id="KW-0813">Transport</keyword>
<comment type="caution">
    <text evidence="11">The sequence shown here is derived from an EMBL/GenBank/DDBJ whole genome shotgun (WGS) entry which is preliminary data.</text>
</comment>
<evidence type="ECO:0008006" key="13">
    <source>
        <dbReference type="Google" id="ProtNLM"/>
    </source>
</evidence>
<dbReference type="PANTHER" id="PTHR45624">
    <property type="entry name" value="MITOCHONDRIAL BASIC AMINO ACIDS TRANSPORTER-RELATED"/>
    <property type="match status" value="1"/>
</dbReference>
<dbReference type="OrthoDB" id="14252at2759"/>
<evidence type="ECO:0000256" key="7">
    <source>
        <dbReference type="ARBA" id="ARBA00023128"/>
    </source>
</evidence>
<protein>
    <recommendedName>
        <fullName evidence="13">Mitochondrial carnitine/acylcarnitine carrier protein</fullName>
    </recommendedName>
</protein>
<dbReference type="PANTHER" id="PTHR45624:SF4">
    <property type="entry name" value="CONGESTED-LIKE TRACHEA PROTEIN-RELATED"/>
    <property type="match status" value="1"/>
</dbReference>